<feature type="compositionally biased region" description="Polar residues" evidence="1">
    <location>
        <begin position="30"/>
        <end position="43"/>
    </location>
</feature>
<feature type="compositionally biased region" description="Polar residues" evidence="1">
    <location>
        <begin position="338"/>
        <end position="361"/>
    </location>
</feature>
<dbReference type="AlphaFoldDB" id="A0AAV7F137"/>
<protein>
    <recommendedName>
        <fullName evidence="4">Flocculation protein</fullName>
    </recommendedName>
</protein>
<dbReference type="EMBL" id="JAINDJ010000003">
    <property type="protein sequence ID" value="KAG9453911.1"/>
    <property type="molecule type" value="Genomic_DNA"/>
</dbReference>
<dbReference type="Proteomes" id="UP000825729">
    <property type="component" value="Unassembled WGS sequence"/>
</dbReference>
<evidence type="ECO:0000313" key="2">
    <source>
        <dbReference type="EMBL" id="KAG9453911.1"/>
    </source>
</evidence>
<name>A0AAV7F137_ARIFI</name>
<dbReference type="PANTHER" id="PTHR36741">
    <property type="entry name" value="OS07G0100500 PROTEIN"/>
    <property type="match status" value="1"/>
</dbReference>
<organism evidence="2 3">
    <name type="scientific">Aristolochia fimbriata</name>
    <name type="common">White veined hardy Dutchman's pipe vine</name>
    <dbReference type="NCBI Taxonomy" id="158543"/>
    <lineage>
        <taxon>Eukaryota</taxon>
        <taxon>Viridiplantae</taxon>
        <taxon>Streptophyta</taxon>
        <taxon>Embryophyta</taxon>
        <taxon>Tracheophyta</taxon>
        <taxon>Spermatophyta</taxon>
        <taxon>Magnoliopsida</taxon>
        <taxon>Magnoliidae</taxon>
        <taxon>Piperales</taxon>
        <taxon>Aristolochiaceae</taxon>
        <taxon>Aristolochia</taxon>
    </lineage>
</organism>
<evidence type="ECO:0000256" key="1">
    <source>
        <dbReference type="SAM" id="MobiDB-lite"/>
    </source>
</evidence>
<gene>
    <name evidence="2" type="ORF">H6P81_006815</name>
</gene>
<evidence type="ECO:0000313" key="3">
    <source>
        <dbReference type="Proteomes" id="UP000825729"/>
    </source>
</evidence>
<sequence length="714" mass="76644">MFNRTKEDFVVDSDGEGSDVENRDLENCINGPNINETDVQSSEAADVGRGGRSDSAGQRSIAERLRNVLRGDGEGDLVLQENDGEDSIFLWLQALDLQVIGACRADERLKPLLKLNVSSGVAEDRLLAHLSQHFEAAEVGMLARCLCVPLVSLRVGKVIKQGNLLTPTTIRGQLNLILLPSSDLHVSFIGDDGSNERLTVLNSTIEGSEVSIEEISADTSGRTFLIKVPGSQVSYFWCAEKSQPLGIELLGKMKDLLRTKPTLAQLTGISELRLDCFAIHLRAYLFGSASATHSDSTSLHVAVSEPIEPDSSMLSNPLSSKPSRHRSAVGYQAKPHSSLYQASLSPRSNTFKDGSPRNSHLTRGAIREKLRRHSDSLCSLSADGSSLASSQQCLSSQSGDEQIQDHGDVPLSLPLTIGPSCIPSVCPVPLCLPSQLPPSCSSSLFSPYYCWCPPCTSTLQYTVTAPHLPPASSDTLSLPPLSTLLSVATRSSSSAIPPVKLPVDSTEQTLLPDPLFRFPLPVPPFMAIPSSQQLPTFTPFISDPIVHIPVVDVCSSGQGYLVSAGPAISTTISPLLPSLVNHPLLPETESVVEKGARDTLRLLMSSTQTCPPLLEMLPAVFSGMEENIQCIPGNRPIDPSVIVNVGSRGLYSGMRDVDAIASSMSVLGIIPFPGACKKDDDKSDGTRSCNAQDEKALEEVGSRDFFDDRERLAD</sequence>
<keyword evidence="3" id="KW-1185">Reference proteome</keyword>
<evidence type="ECO:0008006" key="4">
    <source>
        <dbReference type="Google" id="ProtNLM"/>
    </source>
</evidence>
<feature type="compositionally biased region" description="Polar residues" evidence="1">
    <location>
        <begin position="312"/>
        <end position="321"/>
    </location>
</feature>
<accession>A0AAV7F137</accession>
<comment type="caution">
    <text evidence="2">The sequence shown here is derived from an EMBL/GenBank/DDBJ whole genome shotgun (WGS) entry which is preliminary data.</text>
</comment>
<proteinExistence type="predicted"/>
<feature type="compositionally biased region" description="Acidic residues" evidence="1">
    <location>
        <begin position="10"/>
        <end position="19"/>
    </location>
</feature>
<feature type="region of interest" description="Disordered" evidence="1">
    <location>
        <begin position="308"/>
        <end position="364"/>
    </location>
</feature>
<reference evidence="2 3" key="1">
    <citation type="submission" date="2021-07" db="EMBL/GenBank/DDBJ databases">
        <title>The Aristolochia fimbriata genome: insights into angiosperm evolution, floral development and chemical biosynthesis.</title>
        <authorList>
            <person name="Jiao Y."/>
        </authorList>
    </citation>
    <scope>NUCLEOTIDE SEQUENCE [LARGE SCALE GENOMIC DNA]</scope>
    <source>
        <strain evidence="2">IBCAS-2021</strain>
        <tissue evidence="2">Leaf</tissue>
    </source>
</reference>
<dbReference type="PANTHER" id="PTHR36741:SF1">
    <property type="entry name" value="OS07G0100500 PROTEIN"/>
    <property type="match status" value="1"/>
</dbReference>
<feature type="region of interest" description="Disordered" evidence="1">
    <location>
        <begin position="1"/>
        <end position="57"/>
    </location>
</feature>